<evidence type="ECO:0000313" key="2">
    <source>
        <dbReference type="EMBL" id="KAG9243193.1"/>
    </source>
</evidence>
<keyword evidence="3" id="KW-1185">Reference proteome</keyword>
<feature type="region of interest" description="Disordered" evidence="1">
    <location>
        <begin position="168"/>
        <end position="191"/>
    </location>
</feature>
<organism evidence="2 3">
    <name type="scientific">Calycina marina</name>
    <dbReference type="NCBI Taxonomy" id="1763456"/>
    <lineage>
        <taxon>Eukaryota</taxon>
        <taxon>Fungi</taxon>
        <taxon>Dikarya</taxon>
        <taxon>Ascomycota</taxon>
        <taxon>Pezizomycotina</taxon>
        <taxon>Leotiomycetes</taxon>
        <taxon>Helotiales</taxon>
        <taxon>Pezizellaceae</taxon>
        <taxon>Calycina</taxon>
    </lineage>
</organism>
<sequence>MDKEIEGSLKPQTRLMSVVEKMKGVKKEHWSVHVRRRKDDDKFDHMIKFRHVLVGPASHLEIVVGWDITFTVAGFGVQAYPSKALPEISLLQVRRPSPLLSVPKAVDGGHGSGEDGPPIEEAVAEGLRQLQVGGAIKQVPTAAEFIDPGSELVEDILEELEIVKSLAEAHNPARDENSGDEEETEPHISNYEALKHCIL</sequence>
<reference evidence="2" key="1">
    <citation type="journal article" date="2021" name="IMA Fungus">
        <title>Genomic characterization of three marine fungi, including Emericellopsis atlantica sp. nov. with signatures of a generalist lifestyle and marine biomass degradation.</title>
        <authorList>
            <person name="Hagestad O.C."/>
            <person name="Hou L."/>
            <person name="Andersen J.H."/>
            <person name="Hansen E.H."/>
            <person name="Altermark B."/>
            <person name="Li C."/>
            <person name="Kuhnert E."/>
            <person name="Cox R.J."/>
            <person name="Crous P.W."/>
            <person name="Spatafora J.W."/>
            <person name="Lail K."/>
            <person name="Amirebrahimi M."/>
            <person name="Lipzen A."/>
            <person name="Pangilinan J."/>
            <person name="Andreopoulos W."/>
            <person name="Hayes R.D."/>
            <person name="Ng V."/>
            <person name="Grigoriev I.V."/>
            <person name="Jackson S.A."/>
            <person name="Sutton T.D.S."/>
            <person name="Dobson A.D.W."/>
            <person name="Rama T."/>
        </authorList>
    </citation>
    <scope>NUCLEOTIDE SEQUENCE</scope>
    <source>
        <strain evidence="2">TRa3180A</strain>
    </source>
</reference>
<protein>
    <submittedName>
        <fullName evidence="2">Uncharacterized protein</fullName>
    </submittedName>
</protein>
<evidence type="ECO:0000256" key="1">
    <source>
        <dbReference type="SAM" id="MobiDB-lite"/>
    </source>
</evidence>
<dbReference type="AlphaFoldDB" id="A0A9P8CDL9"/>
<proteinExistence type="predicted"/>
<gene>
    <name evidence="2" type="ORF">BJ878DRAFT_543526</name>
</gene>
<evidence type="ECO:0000313" key="3">
    <source>
        <dbReference type="Proteomes" id="UP000887226"/>
    </source>
</evidence>
<dbReference type="EMBL" id="MU253998">
    <property type="protein sequence ID" value="KAG9243193.1"/>
    <property type="molecule type" value="Genomic_DNA"/>
</dbReference>
<comment type="caution">
    <text evidence="2">The sequence shown here is derived from an EMBL/GenBank/DDBJ whole genome shotgun (WGS) entry which is preliminary data.</text>
</comment>
<dbReference type="Proteomes" id="UP000887226">
    <property type="component" value="Unassembled WGS sequence"/>
</dbReference>
<accession>A0A9P8CDL9</accession>
<name>A0A9P8CDL9_9HELO</name>